<comment type="caution">
    <text evidence="2">The sequence shown here is derived from an EMBL/GenBank/DDBJ whole genome shotgun (WGS) entry which is preliminary data.</text>
</comment>
<reference evidence="2 3" key="1">
    <citation type="journal article" date="2025" name="Microbiol. Resour. Announc.">
        <title>Draft genome sequences for Neonectria magnoliae and Neonectria punicea, canker pathogens of Liriodendron tulipifera and Acer saccharum in West Virginia.</title>
        <authorList>
            <person name="Petronek H.M."/>
            <person name="Kasson M.T."/>
            <person name="Metheny A.M."/>
            <person name="Stauder C.M."/>
            <person name="Lovett B."/>
            <person name="Lynch S.C."/>
            <person name="Garnas J.R."/>
            <person name="Kasson L.R."/>
            <person name="Stajich J.E."/>
        </authorList>
    </citation>
    <scope>NUCLEOTIDE SEQUENCE [LARGE SCALE GENOMIC DNA]</scope>
    <source>
        <strain evidence="2 3">NRRL 64651</strain>
    </source>
</reference>
<gene>
    <name evidence="2" type="ORF">QQZ08_007526</name>
</gene>
<evidence type="ECO:0000313" key="3">
    <source>
        <dbReference type="Proteomes" id="UP001498421"/>
    </source>
</evidence>
<evidence type="ECO:0000313" key="2">
    <source>
        <dbReference type="EMBL" id="KAK7425944.1"/>
    </source>
</evidence>
<accession>A0ABR1HYR6</accession>
<organism evidence="2 3">
    <name type="scientific">Neonectria magnoliae</name>
    <dbReference type="NCBI Taxonomy" id="2732573"/>
    <lineage>
        <taxon>Eukaryota</taxon>
        <taxon>Fungi</taxon>
        <taxon>Dikarya</taxon>
        <taxon>Ascomycota</taxon>
        <taxon>Pezizomycotina</taxon>
        <taxon>Sordariomycetes</taxon>
        <taxon>Hypocreomycetidae</taxon>
        <taxon>Hypocreales</taxon>
        <taxon>Nectriaceae</taxon>
        <taxon>Neonectria</taxon>
    </lineage>
</organism>
<sequence length="201" mass="22695">MSQGSSFSTDDLIIPGSEVNPSAEDATLIGLEPTSNEPAAPETAQAWSDTLSRHLTTQNGEPRHHCPLPCDKKGWAVFHRLGHLKQHFVGYHKCNAEEVLRSSIPVHPQSDFTVFPVCYFQGCPVSRNISFHALPQEVQEQTKPFATNAEYYKHMRTAHNWSDYPCSVPGCDRIGANGYFRKKDLVRHHRLEHSSEIFQEI</sequence>
<feature type="region of interest" description="Disordered" evidence="1">
    <location>
        <begin position="1"/>
        <end position="20"/>
    </location>
</feature>
<dbReference type="EMBL" id="JAZAVK010000073">
    <property type="protein sequence ID" value="KAK7425944.1"/>
    <property type="molecule type" value="Genomic_DNA"/>
</dbReference>
<proteinExistence type="predicted"/>
<dbReference type="Proteomes" id="UP001498421">
    <property type="component" value="Unassembled WGS sequence"/>
</dbReference>
<evidence type="ECO:0000256" key="1">
    <source>
        <dbReference type="SAM" id="MobiDB-lite"/>
    </source>
</evidence>
<keyword evidence="3" id="KW-1185">Reference proteome</keyword>
<protein>
    <recommendedName>
        <fullName evidence="4">C2H2-type domain-containing protein</fullName>
    </recommendedName>
</protein>
<evidence type="ECO:0008006" key="4">
    <source>
        <dbReference type="Google" id="ProtNLM"/>
    </source>
</evidence>
<name>A0ABR1HYR6_9HYPO</name>